<proteinExistence type="predicted"/>
<evidence type="ECO:0000313" key="2">
    <source>
        <dbReference type="Proteomes" id="UP001283361"/>
    </source>
</evidence>
<reference evidence="1" key="1">
    <citation type="journal article" date="2023" name="G3 (Bethesda)">
        <title>A reference genome for the long-term kleptoplast-retaining sea slug Elysia crispata morphotype clarki.</title>
        <authorList>
            <person name="Eastman K.E."/>
            <person name="Pendleton A.L."/>
            <person name="Shaikh M.A."/>
            <person name="Suttiyut T."/>
            <person name="Ogas R."/>
            <person name="Tomko P."/>
            <person name="Gavelis G."/>
            <person name="Widhalm J.R."/>
            <person name="Wisecaver J.H."/>
        </authorList>
    </citation>
    <scope>NUCLEOTIDE SEQUENCE</scope>
    <source>
        <strain evidence="1">ECLA1</strain>
    </source>
</reference>
<name>A0AAE1DRD7_9GAST</name>
<accession>A0AAE1DRD7</accession>
<protein>
    <submittedName>
        <fullName evidence="1">Uncharacterized protein</fullName>
    </submittedName>
</protein>
<dbReference type="Proteomes" id="UP001283361">
    <property type="component" value="Unassembled WGS sequence"/>
</dbReference>
<sequence length="100" mass="11130">MAVLVLIKGRAYKMMAPSVVLNREEPRTACHWEPARTSLNSSTIFSEPSKRISAAKVGLTPGAMLDITDNKQPWKRWFCANQDRCLLKAHGDSQKSSMPA</sequence>
<keyword evidence="2" id="KW-1185">Reference proteome</keyword>
<organism evidence="1 2">
    <name type="scientific">Elysia crispata</name>
    <name type="common">lettuce slug</name>
    <dbReference type="NCBI Taxonomy" id="231223"/>
    <lineage>
        <taxon>Eukaryota</taxon>
        <taxon>Metazoa</taxon>
        <taxon>Spiralia</taxon>
        <taxon>Lophotrochozoa</taxon>
        <taxon>Mollusca</taxon>
        <taxon>Gastropoda</taxon>
        <taxon>Heterobranchia</taxon>
        <taxon>Euthyneura</taxon>
        <taxon>Panpulmonata</taxon>
        <taxon>Sacoglossa</taxon>
        <taxon>Placobranchoidea</taxon>
        <taxon>Plakobranchidae</taxon>
        <taxon>Elysia</taxon>
    </lineage>
</organism>
<evidence type="ECO:0000313" key="1">
    <source>
        <dbReference type="EMBL" id="KAK3779505.1"/>
    </source>
</evidence>
<comment type="caution">
    <text evidence="1">The sequence shown here is derived from an EMBL/GenBank/DDBJ whole genome shotgun (WGS) entry which is preliminary data.</text>
</comment>
<gene>
    <name evidence="1" type="ORF">RRG08_045251</name>
</gene>
<dbReference type="EMBL" id="JAWDGP010002824">
    <property type="protein sequence ID" value="KAK3779505.1"/>
    <property type="molecule type" value="Genomic_DNA"/>
</dbReference>
<dbReference type="AlphaFoldDB" id="A0AAE1DRD7"/>